<evidence type="ECO:0000256" key="10">
    <source>
        <dbReference type="ARBA" id="ARBA00031323"/>
    </source>
</evidence>
<keyword evidence="7 12" id="KW-0808">Transferase</keyword>
<dbReference type="GO" id="GO:0032259">
    <property type="term" value="P:methylation"/>
    <property type="evidence" value="ECO:0007669"/>
    <property type="project" value="UniProtKB-KW"/>
</dbReference>
<evidence type="ECO:0000256" key="11">
    <source>
        <dbReference type="ARBA" id="ARBA00031350"/>
    </source>
</evidence>
<keyword evidence="6 12" id="KW-0489">Methyltransferase</keyword>
<evidence type="ECO:0000256" key="8">
    <source>
        <dbReference type="ARBA" id="ARBA00022691"/>
    </source>
</evidence>
<accession>A0A345SV57</accession>
<evidence type="ECO:0000256" key="7">
    <source>
        <dbReference type="ARBA" id="ARBA00022679"/>
    </source>
</evidence>
<evidence type="ECO:0000313" key="12">
    <source>
        <dbReference type="EMBL" id="AXI77612.1"/>
    </source>
</evidence>
<dbReference type="SUPFAM" id="SSF53335">
    <property type="entry name" value="S-adenosyl-L-methionine-dependent methyltransferases"/>
    <property type="match status" value="1"/>
</dbReference>
<comment type="similarity">
    <text evidence="2">Belongs to the methyltransferase superfamily. L-isoaspartyl/D-aspartyl protein methyltransferase family.</text>
</comment>
<protein>
    <recommendedName>
        <fullName evidence="4">Protein-L-isoaspartate O-methyltransferase</fullName>
        <ecNumber evidence="3">2.1.1.77</ecNumber>
    </recommendedName>
    <alternativeName>
        <fullName evidence="11">L-isoaspartyl protein carboxyl methyltransferase</fullName>
    </alternativeName>
    <alternativeName>
        <fullName evidence="9">Protein L-isoaspartyl methyltransferase</fullName>
    </alternativeName>
    <alternativeName>
        <fullName evidence="10">Protein-beta-aspartate methyltransferase</fullName>
    </alternativeName>
</protein>
<keyword evidence="5" id="KW-0963">Cytoplasm</keyword>
<evidence type="ECO:0000256" key="9">
    <source>
        <dbReference type="ARBA" id="ARBA00030757"/>
    </source>
</evidence>
<dbReference type="PANTHER" id="PTHR11579:SF0">
    <property type="entry name" value="PROTEIN-L-ISOASPARTATE(D-ASPARTATE) O-METHYLTRANSFERASE"/>
    <property type="match status" value="1"/>
</dbReference>
<evidence type="ECO:0000256" key="3">
    <source>
        <dbReference type="ARBA" id="ARBA00011890"/>
    </source>
</evidence>
<keyword evidence="13" id="KW-1185">Reference proteome</keyword>
<dbReference type="OrthoDB" id="3849890at2"/>
<reference evidence="13" key="1">
    <citation type="submission" date="2018-07" db="EMBL/GenBank/DDBJ databases">
        <title>Streptacidiphilus bronchialis DSM 106435 chromosome.</title>
        <authorList>
            <person name="Batra D."/>
            <person name="Gulvik C.A."/>
        </authorList>
    </citation>
    <scope>NUCLEOTIDE SEQUENCE [LARGE SCALE GENOMIC DNA]</scope>
    <source>
        <strain evidence="13">DSM 106435</strain>
    </source>
</reference>
<proteinExistence type="inferred from homology"/>
<dbReference type="GO" id="GO:0004719">
    <property type="term" value="F:protein-L-isoaspartate (D-aspartate) O-methyltransferase activity"/>
    <property type="evidence" value="ECO:0007669"/>
    <property type="project" value="UniProtKB-EC"/>
</dbReference>
<name>A0A345SV57_9ACTN</name>
<dbReference type="KEGG" id="stri:C7M71_009315"/>
<evidence type="ECO:0000256" key="1">
    <source>
        <dbReference type="ARBA" id="ARBA00004496"/>
    </source>
</evidence>
<dbReference type="EC" id="2.1.1.77" evidence="3"/>
<sequence>MASGQERIFGGSLGSLFCIALCGGAVGARGCRVGRMKQRSGVAGGAQGAWAARLVRELAAEGMLGDPAWRRAFEEVPRRLFVPLRHGALPVVARTLDELLVGGGHRVLEIGTGSGYSAALLAHRVGAERVVTVEAEAGRAAEAERRLAAAGYGGVAVVVGDGAQGWAAGAPYDRVVARCGVGTVAALPGEWVAQCRPGAVILAPVGGGLVRLRVAVDGTAAGRFLAGRVRVGGGGAGGGAVGGGGAGGSGGGAGWLWGGAVGGGGRGVRGRLSGRRGTAFCLRWGWRCRSWRCGRCTTGGGAVPG</sequence>
<dbReference type="PANTHER" id="PTHR11579">
    <property type="entry name" value="PROTEIN-L-ISOASPARTATE O-METHYLTRANSFERASE"/>
    <property type="match status" value="1"/>
</dbReference>
<dbReference type="Gene3D" id="3.40.50.150">
    <property type="entry name" value="Vaccinia Virus protein VP39"/>
    <property type="match status" value="1"/>
</dbReference>
<evidence type="ECO:0000313" key="13">
    <source>
        <dbReference type="Proteomes" id="UP000249340"/>
    </source>
</evidence>
<dbReference type="InterPro" id="IPR000682">
    <property type="entry name" value="PCMT"/>
</dbReference>
<evidence type="ECO:0000256" key="4">
    <source>
        <dbReference type="ARBA" id="ARBA00013346"/>
    </source>
</evidence>
<evidence type="ECO:0000256" key="5">
    <source>
        <dbReference type="ARBA" id="ARBA00022490"/>
    </source>
</evidence>
<evidence type="ECO:0000256" key="2">
    <source>
        <dbReference type="ARBA" id="ARBA00005369"/>
    </source>
</evidence>
<dbReference type="EMBL" id="CP031264">
    <property type="protein sequence ID" value="AXI77612.1"/>
    <property type="molecule type" value="Genomic_DNA"/>
</dbReference>
<organism evidence="12 13">
    <name type="scientific">Peterkaempfera bronchialis</name>
    <dbReference type="NCBI Taxonomy" id="2126346"/>
    <lineage>
        <taxon>Bacteria</taxon>
        <taxon>Bacillati</taxon>
        <taxon>Actinomycetota</taxon>
        <taxon>Actinomycetes</taxon>
        <taxon>Kitasatosporales</taxon>
        <taxon>Streptomycetaceae</taxon>
        <taxon>Peterkaempfera</taxon>
    </lineage>
</organism>
<dbReference type="Pfam" id="PF01135">
    <property type="entry name" value="PCMT"/>
    <property type="match status" value="1"/>
</dbReference>
<gene>
    <name evidence="12" type="ORF">C7M71_009315</name>
</gene>
<comment type="subcellular location">
    <subcellularLocation>
        <location evidence="1">Cytoplasm</location>
    </subcellularLocation>
</comment>
<dbReference type="GO" id="GO:0005737">
    <property type="term" value="C:cytoplasm"/>
    <property type="evidence" value="ECO:0007669"/>
    <property type="project" value="UniProtKB-SubCell"/>
</dbReference>
<evidence type="ECO:0000256" key="6">
    <source>
        <dbReference type="ARBA" id="ARBA00022603"/>
    </source>
</evidence>
<keyword evidence="8" id="KW-0949">S-adenosyl-L-methionine</keyword>
<dbReference type="Proteomes" id="UP000249340">
    <property type="component" value="Chromosome"/>
</dbReference>
<dbReference type="InterPro" id="IPR029063">
    <property type="entry name" value="SAM-dependent_MTases_sf"/>
</dbReference>
<dbReference type="AlphaFoldDB" id="A0A345SV57"/>